<organism evidence="1 2">
    <name type="scientific">Fusarium decemcellulare</name>
    <dbReference type="NCBI Taxonomy" id="57161"/>
    <lineage>
        <taxon>Eukaryota</taxon>
        <taxon>Fungi</taxon>
        <taxon>Dikarya</taxon>
        <taxon>Ascomycota</taxon>
        <taxon>Pezizomycotina</taxon>
        <taxon>Sordariomycetes</taxon>
        <taxon>Hypocreomycetidae</taxon>
        <taxon>Hypocreales</taxon>
        <taxon>Nectriaceae</taxon>
        <taxon>Fusarium</taxon>
        <taxon>Fusarium decemcellulare species complex</taxon>
    </lineage>
</organism>
<evidence type="ECO:0000313" key="2">
    <source>
        <dbReference type="Proteomes" id="UP001148629"/>
    </source>
</evidence>
<accession>A0ACC1RTL7</accession>
<comment type="caution">
    <text evidence="1">The sequence shown here is derived from an EMBL/GenBank/DDBJ whole genome shotgun (WGS) entry which is preliminary data.</text>
</comment>
<name>A0ACC1RTL7_9HYPO</name>
<evidence type="ECO:0000313" key="1">
    <source>
        <dbReference type="EMBL" id="KAJ3525396.1"/>
    </source>
</evidence>
<protein>
    <submittedName>
        <fullName evidence="1">Uncharacterized protein</fullName>
    </submittedName>
</protein>
<proteinExistence type="predicted"/>
<dbReference type="EMBL" id="JANRMS010001917">
    <property type="protein sequence ID" value="KAJ3525396.1"/>
    <property type="molecule type" value="Genomic_DNA"/>
</dbReference>
<gene>
    <name evidence="1" type="ORF">NM208_g11658</name>
</gene>
<dbReference type="Proteomes" id="UP001148629">
    <property type="component" value="Unassembled WGS sequence"/>
</dbReference>
<sequence>MSSGASSSGRHSRSGDQVREAAVTDGQPDEAIVHSLALKSLDGTSSVLASLIIRRYPMHHGENRRAFCCASTSTLLSQGGGDLDGGWAIFLSPKRPLVAICKPSHNNAYLVLGILRGILEAQSVIHLHTFDRYPRGMDPPGSYLVALKDRHVGAQDMQTQASGFQT</sequence>
<keyword evidence="2" id="KW-1185">Reference proteome</keyword>
<reference evidence="1" key="1">
    <citation type="submission" date="2022-08" db="EMBL/GenBank/DDBJ databases">
        <title>Genome Sequence of Fusarium decemcellulare.</title>
        <authorList>
            <person name="Buettner E."/>
        </authorList>
    </citation>
    <scope>NUCLEOTIDE SEQUENCE</scope>
    <source>
        <strain evidence="1">Babe19</strain>
    </source>
</reference>